<keyword evidence="4" id="KW-0808">Transferase</keyword>
<dbReference type="OrthoDB" id="240216at2759"/>
<dbReference type="AlphaFoldDB" id="A0A7K6AP10"/>
<dbReference type="InterPro" id="IPR042231">
    <property type="entry name" value="Cho/carn_acyl_trans_2"/>
</dbReference>
<dbReference type="GO" id="GO:0019254">
    <property type="term" value="P:carnitine metabolic process, CoA-linked"/>
    <property type="evidence" value="ECO:0007669"/>
    <property type="project" value="TreeGrafter"/>
</dbReference>
<dbReference type="EMBL" id="VZRI01003472">
    <property type="protein sequence ID" value="NWU91674.1"/>
    <property type="molecule type" value="Genomic_DNA"/>
</dbReference>
<accession>A0A7K6AP10</accession>
<proteinExistence type="predicted"/>
<evidence type="ECO:0000313" key="4">
    <source>
        <dbReference type="EMBL" id="NWU91674.1"/>
    </source>
</evidence>
<feature type="domain" description="Choline/carnitine acyltransferase" evidence="3">
    <location>
        <begin position="21"/>
        <end position="72"/>
    </location>
</feature>
<dbReference type="InterPro" id="IPR039551">
    <property type="entry name" value="Cho/carn_acyl_trans"/>
</dbReference>
<sequence>SPVLEGRAGRGPGGGAGQVLHGGGAGANSANRWFDKSLQFIVGEDGTCGVVFDPAMIDSSAVAHMVDHALEYRSGG</sequence>
<dbReference type="SUPFAM" id="SSF52777">
    <property type="entry name" value="CoA-dependent acyltransferases"/>
    <property type="match status" value="1"/>
</dbReference>
<feature type="compositionally biased region" description="Gly residues" evidence="2">
    <location>
        <begin position="9"/>
        <end position="22"/>
    </location>
</feature>
<evidence type="ECO:0000259" key="3">
    <source>
        <dbReference type="Pfam" id="PF00755"/>
    </source>
</evidence>
<dbReference type="PANTHER" id="PTHR22589">
    <property type="entry name" value="CARNITINE O-ACYLTRANSFERASE"/>
    <property type="match status" value="1"/>
</dbReference>
<dbReference type="Proteomes" id="UP000544127">
    <property type="component" value="Unassembled WGS sequence"/>
</dbReference>
<dbReference type="Gene3D" id="3.30.559.70">
    <property type="entry name" value="Choline/Carnitine o-acyltransferase, domain 2"/>
    <property type="match status" value="1"/>
</dbReference>
<reference evidence="4 5" key="1">
    <citation type="submission" date="2019-09" db="EMBL/GenBank/DDBJ databases">
        <title>Bird 10,000 Genomes (B10K) Project - Family phase.</title>
        <authorList>
            <person name="Zhang G."/>
        </authorList>
    </citation>
    <scope>NUCLEOTIDE SEQUENCE [LARGE SCALE GENOMIC DNA]</scope>
    <source>
        <strain evidence="4">B10K-DU-012-37</strain>
    </source>
</reference>
<gene>
    <name evidence="4" type="primary">Crat_0</name>
    <name evidence="4" type="ORF">UPUEPO_R15182</name>
</gene>
<protein>
    <submittedName>
        <fullName evidence="4">CACP acetyltransferase</fullName>
    </submittedName>
</protein>
<feature type="non-terminal residue" evidence="4">
    <location>
        <position position="76"/>
    </location>
</feature>
<dbReference type="GO" id="GO:0004092">
    <property type="term" value="F:carnitine O-acetyltransferase activity"/>
    <property type="evidence" value="ECO:0007669"/>
    <property type="project" value="TreeGrafter"/>
</dbReference>
<evidence type="ECO:0000256" key="1">
    <source>
        <dbReference type="ARBA" id="ARBA00023315"/>
    </source>
</evidence>
<organism evidence="4 5">
    <name type="scientific">Upupa epops</name>
    <name type="common">Eurasian hoopoe</name>
    <dbReference type="NCBI Taxonomy" id="57439"/>
    <lineage>
        <taxon>Eukaryota</taxon>
        <taxon>Metazoa</taxon>
        <taxon>Chordata</taxon>
        <taxon>Craniata</taxon>
        <taxon>Vertebrata</taxon>
        <taxon>Euteleostomi</taxon>
        <taxon>Archelosauria</taxon>
        <taxon>Archosauria</taxon>
        <taxon>Dinosauria</taxon>
        <taxon>Saurischia</taxon>
        <taxon>Theropoda</taxon>
        <taxon>Coelurosauria</taxon>
        <taxon>Aves</taxon>
        <taxon>Neognathae</taxon>
        <taxon>Neoaves</taxon>
        <taxon>Telluraves</taxon>
        <taxon>Coraciimorphae</taxon>
        <taxon>Bucerotiformes</taxon>
        <taxon>Upupidae</taxon>
        <taxon>Upupa</taxon>
    </lineage>
</organism>
<comment type="caution">
    <text evidence="4">The sequence shown here is derived from an EMBL/GenBank/DDBJ whole genome shotgun (WGS) entry which is preliminary data.</text>
</comment>
<keyword evidence="5" id="KW-1185">Reference proteome</keyword>
<name>A0A7K6AP10_UPUEP</name>
<feature type="region of interest" description="Disordered" evidence="2">
    <location>
        <begin position="1"/>
        <end position="22"/>
    </location>
</feature>
<feature type="non-terminal residue" evidence="4">
    <location>
        <position position="1"/>
    </location>
</feature>
<dbReference type="PANTHER" id="PTHR22589:SF47">
    <property type="entry name" value="CHOLINE_CARNITINE ACYLTRANSFERASE DOMAIN-CONTAINING PROTEIN"/>
    <property type="match status" value="1"/>
</dbReference>
<keyword evidence="1" id="KW-0012">Acyltransferase</keyword>
<dbReference type="GO" id="GO:0005777">
    <property type="term" value="C:peroxisome"/>
    <property type="evidence" value="ECO:0007669"/>
    <property type="project" value="TreeGrafter"/>
</dbReference>
<evidence type="ECO:0000313" key="5">
    <source>
        <dbReference type="Proteomes" id="UP000544127"/>
    </source>
</evidence>
<evidence type="ECO:0000256" key="2">
    <source>
        <dbReference type="SAM" id="MobiDB-lite"/>
    </source>
</evidence>
<dbReference type="InterPro" id="IPR000542">
    <property type="entry name" value="Carn_acyl_trans"/>
</dbReference>
<dbReference type="Pfam" id="PF00755">
    <property type="entry name" value="Carn_acyltransf"/>
    <property type="match status" value="1"/>
</dbReference>